<reference evidence="3" key="1">
    <citation type="journal article" date="2020" name="Nature">
        <title>Giant virus diversity and host interactions through global metagenomics.</title>
        <authorList>
            <person name="Schulz F."/>
            <person name="Roux S."/>
            <person name="Paez-Espino D."/>
            <person name="Jungbluth S."/>
            <person name="Walsh D.A."/>
            <person name="Denef V.J."/>
            <person name="McMahon K.D."/>
            <person name="Konstantinidis K.T."/>
            <person name="Eloe-Fadrosh E.A."/>
            <person name="Kyrpides N.C."/>
            <person name="Woyke T."/>
        </authorList>
    </citation>
    <scope>NUCLEOTIDE SEQUENCE</scope>
    <source>
        <strain evidence="3">GVMAG-M-3300023179-27</strain>
    </source>
</reference>
<dbReference type="EMBL" id="MN739780">
    <property type="protein sequence ID" value="QHT26169.1"/>
    <property type="molecule type" value="Genomic_DNA"/>
</dbReference>
<evidence type="ECO:0000256" key="2">
    <source>
        <dbReference type="SAM" id="MobiDB-lite"/>
    </source>
</evidence>
<accession>A0A6C0ED29</accession>
<evidence type="ECO:0000313" key="3">
    <source>
        <dbReference type="EMBL" id="QHT26169.1"/>
    </source>
</evidence>
<name>A0A6C0ED29_9ZZZZ</name>
<proteinExistence type="predicted"/>
<organism evidence="3">
    <name type="scientific">viral metagenome</name>
    <dbReference type="NCBI Taxonomy" id="1070528"/>
    <lineage>
        <taxon>unclassified sequences</taxon>
        <taxon>metagenomes</taxon>
        <taxon>organismal metagenomes</taxon>
    </lineage>
</organism>
<feature type="compositionally biased region" description="Acidic residues" evidence="2">
    <location>
        <begin position="229"/>
        <end position="243"/>
    </location>
</feature>
<sequence>MDHYTHMYKLFIDNKEANLKNYQNYYNTRTCDYYIGNGLCNLDVGINSLLTYLTQNQYLQIDKCYLLSDDGNLKWFFALNNNKLVLQKNFNDEVASLHYSSDIIMFPLTHTYILLKKLEERLLGVLPKKLEVVRTVKLQPAPKKQQVRRQPTVTKAKPFCRPKPTVEEIAKQTDKILGIEEDENQKKKKKRQNAQNEKRLIETVSLFDSSDSNLEENYASSSDTSDTSDTSDDSDNSDIEIDDDTFENVKSTLDNILLEKNNLTAIINNKAKEIANDKDNLANYQCVATAEKNKAEKEKLRLAEQKSVFEYNMKLYKDFRHKLTNKNFKVKDAETGEKVNFTEEYIPALFQAKYYVFKYLDKTGFVDNYDGLEQDEKDELFELFNVLYKSKFPDRDKDGNIIEYKVPELYAEDVADFLDPSNFPDLNILSEQDIINIANKSSKLCAFIQSGNLSSKQ</sequence>
<feature type="coiled-coil region" evidence="1">
    <location>
        <begin position="177"/>
        <end position="204"/>
    </location>
</feature>
<keyword evidence="1" id="KW-0175">Coiled coil</keyword>
<feature type="region of interest" description="Disordered" evidence="2">
    <location>
        <begin position="212"/>
        <end position="243"/>
    </location>
</feature>
<protein>
    <submittedName>
        <fullName evidence="3">Uncharacterized protein</fullName>
    </submittedName>
</protein>
<evidence type="ECO:0000256" key="1">
    <source>
        <dbReference type="SAM" id="Coils"/>
    </source>
</evidence>
<dbReference type="AlphaFoldDB" id="A0A6C0ED29"/>
<feature type="region of interest" description="Disordered" evidence="2">
    <location>
        <begin position="140"/>
        <end position="160"/>
    </location>
</feature>